<sequence length="74" mass="8336">MFALKLTQIGNSVGVVLPKELLGLLHLEKGDTLYATESPEGVRLTPFDPEFEQQMEAARKIMKSRRDVLHELAK</sequence>
<protein>
    <submittedName>
        <fullName evidence="2">Addiction module antidote</fullName>
    </submittedName>
</protein>
<dbReference type="InterPro" id="IPR013432">
    <property type="entry name" value="Doc_partner"/>
</dbReference>
<dbReference type="SUPFAM" id="SSF89447">
    <property type="entry name" value="AbrB/MazE/MraZ-like"/>
    <property type="match status" value="1"/>
</dbReference>
<dbReference type="AlphaFoldDB" id="A0A1A8XE76"/>
<dbReference type="Pfam" id="PF04014">
    <property type="entry name" value="MazE_antitoxin"/>
    <property type="match status" value="1"/>
</dbReference>
<dbReference type="NCBIfam" id="TIGR02609">
    <property type="entry name" value="doc_partner"/>
    <property type="match status" value="1"/>
</dbReference>
<dbReference type="GO" id="GO:0003677">
    <property type="term" value="F:DNA binding"/>
    <property type="evidence" value="ECO:0007669"/>
    <property type="project" value="InterPro"/>
</dbReference>
<evidence type="ECO:0000313" key="2">
    <source>
        <dbReference type="EMBL" id="SBT03494.1"/>
    </source>
</evidence>
<dbReference type="RefSeq" id="WP_186409454.1">
    <property type="nucleotide sequence ID" value="NZ_FLQY01000009.1"/>
</dbReference>
<dbReference type="Gene3D" id="2.10.260.10">
    <property type="match status" value="1"/>
</dbReference>
<dbReference type="InterPro" id="IPR037914">
    <property type="entry name" value="SpoVT-AbrB_sf"/>
</dbReference>
<evidence type="ECO:0000259" key="1">
    <source>
        <dbReference type="SMART" id="SM00966"/>
    </source>
</evidence>
<dbReference type="EMBL" id="FLQY01000009">
    <property type="protein sequence ID" value="SBT03494.1"/>
    <property type="molecule type" value="Genomic_DNA"/>
</dbReference>
<gene>
    <name evidence="2" type="ORF">PROAA_1060040</name>
</gene>
<keyword evidence="3" id="KW-1185">Reference proteome</keyword>
<dbReference type="SMART" id="SM00966">
    <property type="entry name" value="SpoVT_AbrB"/>
    <property type="match status" value="1"/>
</dbReference>
<name>A0A1A8XE76_9RHOO</name>
<evidence type="ECO:0000313" key="3">
    <source>
        <dbReference type="Proteomes" id="UP000199600"/>
    </source>
</evidence>
<feature type="domain" description="SpoVT-AbrB" evidence="1">
    <location>
        <begin position="7"/>
        <end position="52"/>
    </location>
</feature>
<organism evidence="2 3">
    <name type="scientific">Candidatus Propionivibrio aalborgensis</name>
    <dbReference type="NCBI Taxonomy" id="1860101"/>
    <lineage>
        <taxon>Bacteria</taxon>
        <taxon>Pseudomonadati</taxon>
        <taxon>Pseudomonadota</taxon>
        <taxon>Betaproteobacteria</taxon>
        <taxon>Rhodocyclales</taxon>
        <taxon>Rhodocyclaceae</taxon>
        <taxon>Propionivibrio</taxon>
    </lineage>
</organism>
<proteinExistence type="predicted"/>
<dbReference type="InterPro" id="IPR007159">
    <property type="entry name" value="SpoVT-AbrB_dom"/>
</dbReference>
<accession>A0A1A8XE76</accession>
<reference evidence="2 3" key="1">
    <citation type="submission" date="2016-06" db="EMBL/GenBank/DDBJ databases">
        <authorList>
            <person name="Kjaerup R.B."/>
            <person name="Dalgaard T.S."/>
            <person name="Juul-Madsen H.R."/>
        </authorList>
    </citation>
    <scope>NUCLEOTIDE SEQUENCE [LARGE SCALE GENOMIC DNA]</scope>
    <source>
        <strain evidence="2">2</strain>
    </source>
</reference>
<dbReference type="Proteomes" id="UP000199600">
    <property type="component" value="Unassembled WGS sequence"/>
</dbReference>